<protein>
    <recommendedName>
        <fullName evidence="3">Plastid lipid-associated protein/fibrillin conserved domain-containing protein</fullName>
    </recommendedName>
</protein>
<reference evidence="1 2" key="1">
    <citation type="journal article" date="2018" name="Sci. Rep.">
        <title>A novel species of the marine cyanobacterium Acaryochloris with a unique pigment content and lifestyle.</title>
        <authorList>
            <person name="Partensky F."/>
            <person name="Six C."/>
            <person name="Ratin M."/>
            <person name="Garczarek L."/>
            <person name="Vaulot D."/>
            <person name="Probert I."/>
            <person name="Calteau A."/>
            <person name="Gourvil P."/>
            <person name="Marie D."/>
            <person name="Grebert T."/>
            <person name="Bouchier C."/>
            <person name="Le Panse S."/>
            <person name="Gachenot M."/>
            <person name="Rodriguez F."/>
            <person name="Garrido J.L."/>
        </authorList>
    </citation>
    <scope>NUCLEOTIDE SEQUENCE [LARGE SCALE GENOMIC DNA]</scope>
    <source>
        <strain evidence="1 2">RCC1774</strain>
    </source>
</reference>
<accession>A0A2W1JYK1</accession>
<gene>
    <name evidence="1" type="ORF">C1752_00505</name>
</gene>
<proteinExistence type="predicted"/>
<evidence type="ECO:0000313" key="2">
    <source>
        <dbReference type="Proteomes" id="UP000248857"/>
    </source>
</evidence>
<evidence type="ECO:0000313" key="1">
    <source>
        <dbReference type="EMBL" id="PZD75315.1"/>
    </source>
</evidence>
<dbReference type="AlphaFoldDB" id="A0A2W1JYK1"/>
<name>A0A2W1JYK1_9CYAN</name>
<dbReference type="RefSeq" id="WP_199464254.1">
    <property type="nucleotide sequence ID" value="NZ_CAWNWM010000001.1"/>
</dbReference>
<comment type="caution">
    <text evidence="1">The sequence shown here is derived from an EMBL/GenBank/DDBJ whole genome shotgun (WGS) entry which is preliminary data.</text>
</comment>
<organism evidence="1 2">
    <name type="scientific">Acaryochloris thomasi RCC1774</name>
    <dbReference type="NCBI Taxonomy" id="1764569"/>
    <lineage>
        <taxon>Bacteria</taxon>
        <taxon>Bacillati</taxon>
        <taxon>Cyanobacteriota</taxon>
        <taxon>Cyanophyceae</taxon>
        <taxon>Acaryochloridales</taxon>
        <taxon>Acaryochloridaceae</taxon>
        <taxon>Acaryochloris</taxon>
        <taxon>Acaryochloris thomasi</taxon>
    </lineage>
</organism>
<dbReference type="Proteomes" id="UP000248857">
    <property type="component" value="Unassembled WGS sequence"/>
</dbReference>
<sequence>MSPVEILEQAAQKAFNAAERPAPDAVREACLEAENISRHSRESHGFDQLVGDWRLCFITGTKKTQKKAGPVMGAGRYLPKLASISLSYTPREQPAENSGEKFTAGTIANDIKFLGIHLSVSGPAKFLSPQNIMAFDFTRMAVRVYGVKLFDSFIRKGEASEAKFYQRKVGQQAFFAYFLICDTVLAARGRGGGLAVWAREPS</sequence>
<dbReference type="EMBL" id="PQWO01000001">
    <property type="protein sequence ID" value="PZD75315.1"/>
    <property type="molecule type" value="Genomic_DNA"/>
</dbReference>
<evidence type="ECO:0008006" key="3">
    <source>
        <dbReference type="Google" id="ProtNLM"/>
    </source>
</evidence>
<keyword evidence="2" id="KW-1185">Reference proteome</keyword>